<dbReference type="PANTHER" id="PTHR10962:SF1">
    <property type="entry name" value="INTEGRAL MEMBRANE PROTEIN 2"/>
    <property type="match status" value="1"/>
</dbReference>
<organism evidence="11">
    <name type="scientific">Xenopsylla cheopis</name>
    <name type="common">Oriental rat flea</name>
    <name type="synonym">Pulex cheopis</name>
    <dbReference type="NCBI Taxonomy" id="163159"/>
    <lineage>
        <taxon>Eukaryota</taxon>
        <taxon>Metazoa</taxon>
        <taxon>Ecdysozoa</taxon>
        <taxon>Arthropoda</taxon>
        <taxon>Hexapoda</taxon>
        <taxon>Insecta</taxon>
        <taxon>Pterygota</taxon>
        <taxon>Neoptera</taxon>
        <taxon>Endopterygota</taxon>
        <taxon>Siphonaptera</taxon>
        <taxon>Pulicidae</taxon>
        <taxon>Xenopsyllinae</taxon>
        <taxon>Xenopsylla</taxon>
    </lineage>
</organism>
<evidence type="ECO:0000256" key="4">
    <source>
        <dbReference type="ARBA" id="ARBA00022968"/>
    </source>
</evidence>
<evidence type="ECO:0000256" key="1">
    <source>
        <dbReference type="ARBA" id="ARBA00004606"/>
    </source>
</evidence>
<evidence type="ECO:0000256" key="8">
    <source>
        <dbReference type="ARBA" id="ARBA00023180"/>
    </source>
</evidence>
<keyword evidence="7" id="KW-1015">Disulfide bond</keyword>
<proteinExistence type="inferred from homology"/>
<keyword evidence="9" id="KW-1003">Cell membrane</keyword>
<evidence type="ECO:0000256" key="2">
    <source>
        <dbReference type="ARBA" id="ARBA00006794"/>
    </source>
</evidence>
<feature type="domain" description="BRICHOS" evidence="10">
    <location>
        <begin position="160"/>
        <end position="255"/>
    </location>
</feature>
<keyword evidence="3 9" id="KW-0812">Transmembrane</keyword>
<keyword evidence="5 9" id="KW-1133">Transmembrane helix</keyword>
<evidence type="ECO:0000313" key="11">
    <source>
        <dbReference type="EMBL" id="NOV45464.1"/>
    </source>
</evidence>
<dbReference type="SMART" id="SM01039">
    <property type="entry name" value="BRICHOS"/>
    <property type="match status" value="1"/>
</dbReference>
<dbReference type="PANTHER" id="PTHR10962">
    <property type="entry name" value="INTEGRAL TRANSMEMBRANE PROTEIN 2"/>
    <property type="match status" value="1"/>
</dbReference>
<sequence>MTILTKAVGDKKIDKSDLPLVAAVDTGHDDVKNDVESSIASIEERRIHRARRVSTATTLCLFLTALLVLSIGVIGGVYIYSQYARARMHRFHGWCNIPYDGTKATMYIENNLDDAIQEPRLASSDMSMNSMDMDLGTFFKEEFDLDIEDENYEKIDVPDFRGGRRGRFIHDFNANKTGIIDMDGHRCFVMPLNRDAVLPPRSLFDLIHKMWDGYYEVNTDVVRETMRVILPPLTDLEEFGTYISKECKDLPTYQLEKYVGGVFKRSIDLHENAKFAQYAGLGITELDIVNIEDAWDHEKSK</sequence>
<comment type="subcellular location">
    <subcellularLocation>
        <location evidence="1 9">Membrane</location>
        <topology evidence="1 9">Single-pass type II membrane protein</topology>
    </subcellularLocation>
</comment>
<reference evidence="11" key="1">
    <citation type="submission" date="2020-03" db="EMBL/GenBank/DDBJ databases">
        <title>Transcriptomic Profiling of the Digestive Tract of the Rat Flea, Xenopsylla cheopis, Following Blood Feeding and Infection with Yersinia pestis.</title>
        <authorList>
            <person name="Bland D.M."/>
            <person name="Martens C.A."/>
            <person name="Virtaneva K."/>
            <person name="Kanakabandi K."/>
            <person name="Long D."/>
            <person name="Rosenke R."/>
            <person name="Saturday G.A."/>
            <person name="Hoyt F.H."/>
            <person name="Bruno D.P."/>
            <person name="Ribeiro J.M.C."/>
            <person name="Hinnebusch J."/>
        </authorList>
    </citation>
    <scope>NUCLEOTIDE SEQUENCE</scope>
</reference>
<dbReference type="InterPro" id="IPR040145">
    <property type="entry name" value="ITM2"/>
</dbReference>
<evidence type="ECO:0000256" key="6">
    <source>
        <dbReference type="ARBA" id="ARBA00023136"/>
    </source>
</evidence>
<evidence type="ECO:0000256" key="3">
    <source>
        <dbReference type="ARBA" id="ARBA00022692"/>
    </source>
</evidence>
<dbReference type="InterPro" id="IPR007084">
    <property type="entry name" value="BRICHOS_dom"/>
</dbReference>
<dbReference type="Pfam" id="PF04089">
    <property type="entry name" value="BRICHOS"/>
    <property type="match status" value="1"/>
</dbReference>
<name>A0A6M2DHU4_XENCH</name>
<dbReference type="PROSITE" id="PS50869">
    <property type="entry name" value="BRICHOS"/>
    <property type="match status" value="1"/>
</dbReference>
<dbReference type="GO" id="GO:0001540">
    <property type="term" value="F:amyloid-beta binding"/>
    <property type="evidence" value="ECO:0007669"/>
    <property type="project" value="TreeGrafter"/>
</dbReference>
<feature type="transmembrane region" description="Helical" evidence="9">
    <location>
        <begin position="55"/>
        <end position="80"/>
    </location>
</feature>
<accession>A0A6M2DHU4</accession>
<protein>
    <recommendedName>
        <fullName evidence="9">Integral membrane protein 2</fullName>
    </recommendedName>
</protein>
<keyword evidence="4 9" id="KW-0735">Signal-anchor</keyword>
<evidence type="ECO:0000256" key="5">
    <source>
        <dbReference type="ARBA" id="ARBA00022989"/>
    </source>
</evidence>
<evidence type="ECO:0000256" key="9">
    <source>
        <dbReference type="RuleBase" id="RU367061"/>
    </source>
</evidence>
<dbReference type="AlphaFoldDB" id="A0A6M2DHU4"/>
<evidence type="ECO:0000256" key="7">
    <source>
        <dbReference type="ARBA" id="ARBA00023157"/>
    </source>
</evidence>
<dbReference type="GO" id="GO:0070062">
    <property type="term" value="C:extracellular exosome"/>
    <property type="evidence" value="ECO:0007669"/>
    <property type="project" value="TreeGrafter"/>
</dbReference>
<keyword evidence="8" id="KW-0325">Glycoprotein</keyword>
<dbReference type="GO" id="GO:0005886">
    <property type="term" value="C:plasma membrane"/>
    <property type="evidence" value="ECO:0007669"/>
    <property type="project" value="UniProtKB-UniRule"/>
</dbReference>
<dbReference type="GO" id="GO:0042985">
    <property type="term" value="P:negative regulation of amyloid precursor protein biosynthetic process"/>
    <property type="evidence" value="ECO:0007669"/>
    <property type="project" value="TreeGrafter"/>
</dbReference>
<evidence type="ECO:0000259" key="10">
    <source>
        <dbReference type="PROSITE" id="PS50869"/>
    </source>
</evidence>
<comment type="similarity">
    <text evidence="2 9">Belongs to the ITM2 family.</text>
</comment>
<dbReference type="EMBL" id="GIIL01001738">
    <property type="protein sequence ID" value="NOV45464.1"/>
    <property type="molecule type" value="Transcribed_RNA"/>
</dbReference>
<dbReference type="GO" id="GO:0005794">
    <property type="term" value="C:Golgi apparatus"/>
    <property type="evidence" value="ECO:0007669"/>
    <property type="project" value="TreeGrafter"/>
</dbReference>
<keyword evidence="6 9" id="KW-0472">Membrane</keyword>